<evidence type="ECO:0000256" key="3">
    <source>
        <dbReference type="ARBA" id="ARBA00023125"/>
    </source>
</evidence>
<reference evidence="8 9" key="1">
    <citation type="journal article" date="2018" name="Mol. Plant">
        <title>The genome of Artemisia annua provides insight into the evolution of Asteraceae family and artemisinin biosynthesis.</title>
        <authorList>
            <person name="Shen Q."/>
            <person name="Zhang L."/>
            <person name="Liao Z."/>
            <person name="Wang S."/>
            <person name="Yan T."/>
            <person name="Shi P."/>
            <person name="Liu M."/>
            <person name="Fu X."/>
            <person name="Pan Q."/>
            <person name="Wang Y."/>
            <person name="Lv Z."/>
            <person name="Lu X."/>
            <person name="Zhang F."/>
            <person name="Jiang W."/>
            <person name="Ma Y."/>
            <person name="Chen M."/>
            <person name="Hao X."/>
            <person name="Li L."/>
            <person name="Tang Y."/>
            <person name="Lv G."/>
            <person name="Zhou Y."/>
            <person name="Sun X."/>
            <person name="Brodelius P.E."/>
            <person name="Rose J.K.C."/>
            <person name="Tang K."/>
        </authorList>
    </citation>
    <scope>NUCLEOTIDE SEQUENCE [LARGE SCALE GENOMIC DNA]</scope>
    <source>
        <strain evidence="9">cv. Huhao1</strain>
        <tissue evidence="8">Leaf</tissue>
    </source>
</reference>
<dbReference type="OrthoDB" id="623918at2759"/>
<evidence type="ECO:0000313" key="9">
    <source>
        <dbReference type="Proteomes" id="UP000245207"/>
    </source>
</evidence>
<dbReference type="InterPro" id="IPR003340">
    <property type="entry name" value="B3_DNA-bd"/>
</dbReference>
<evidence type="ECO:0000313" key="8">
    <source>
        <dbReference type="EMBL" id="PWA91065.1"/>
    </source>
</evidence>
<protein>
    <recommendedName>
        <fullName evidence="7">TF-B3 domain-containing protein</fullName>
    </recommendedName>
</protein>
<gene>
    <name evidence="8" type="ORF">CTI12_AA094070</name>
</gene>
<dbReference type="GO" id="GO:0005634">
    <property type="term" value="C:nucleus"/>
    <property type="evidence" value="ECO:0007669"/>
    <property type="project" value="UniProtKB-SubCell"/>
</dbReference>
<dbReference type="Pfam" id="PF02362">
    <property type="entry name" value="B3"/>
    <property type="match status" value="2"/>
</dbReference>
<proteinExistence type="predicted"/>
<evidence type="ECO:0000256" key="5">
    <source>
        <dbReference type="ARBA" id="ARBA00023242"/>
    </source>
</evidence>
<keyword evidence="2" id="KW-0805">Transcription regulation</keyword>
<dbReference type="InterPro" id="IPR015300">
    <property type="entry name" value="DNA-bd_pseudobarrel_sf"/>
</dbReference>
<keyword evidence="5" id="KW-0539">Nucleus</keyword>
<name>A0A2U1PZC7_ARTAN</name>
<dbReference type="InterPro" id="IPR050655">
    <property type="entry name" value="Plant_B3_domain"/>
</dbReference>
<keyword evidence="4" id="KW-0804">Transcription</keyword>
<keyword evidence="3" id="KW-0238">DNA-binding</keyword>
<dbReference type="STRING" id="35608.A0A2U1PZC7"/>
<dbReference type="EMBL" id="PKPP01000576">
    <property type="protein sequence ID" value="PWA91065.1"/>
    <property type="molecule type" value="Genomic_DNA"/>
</dbReference>
<dbReference type="SUPFAM" id="SSF101936">
    <property type="entry name" value="DNA-binding pseudobarrel domain"/>
    <property type="match status" value="2"/>
</dbReference>
<dbReference type="AlphaFoldDB" id="A0A2U1PZC7"/>
<dbReference type="PANTHER" id="PTHR31920">
    <property type="entry name" value="B3 DOMAIN-CONTAINING"/>
    <property type="match status" value="1"/>
</dbReference>
<dbReference type="GO" id="GO:0003677">
    <property type="term" value="F:DNA binding"/>
    <property type="evidence" value="ECO:0007669"/>
    <property type="project" value="UniProtKB-KW"/>
</dbReference>
<feature type="domain" description="TF-B3" evidence="7">
    <location>
        <begin position="97"/>
        <end position="179"/>
    </location>
</feature>
<accession>A0A2U1PZC7</accession>
<evidence type="ECO:0000256" key="2">
    <source>
        <dbReference type="ARBA" id="ARBA00023015"/>
    </source>
</evidence>
<dbReference type="PANTHER" id="PTHR31920:SF145">
    <property type="entry name" value="B3 DOMAIN-CONTAINING PROTEIN REM20-LIKE ISOFORM X1"/>
    <property type="match status" value="1"/>
</dbReference>
<feature type="compositionally biased region" description="Basic and acidic residues" evidence="6">
    <location>
        <begin position="202"/>
        <end position="214"/>
    </location>
</feature>
<evidence type="ECO:0000256" key="4">
    <source>
        <dbReference type="ARBA" id="ARBA00023163"/>
    </source>
</evidence>
<evidence type="ECO:0000256" key="6">
    <source>
        <dbReference type="SAM" id="MobiDB-lite"/>
    </source>
</evidence>
<evidence type="ECO:0000256" key="1">
    <source>
        <dbReference type="ARBA" id="ARBA00004123"/>
    </source>
</evidence>
<dbReference type="Proteomes" id="UP000245207">
    <property type="component" value="Unassembled WGS sequence"/>
</dbReference>
<feature type="region of interest" description="Disordered" evidence="6">
    <location>
        <begin position="202"/>
        <end position="224"/>
    </location>
</feature>
<dbReference type="CDD" id="cd10017">
    <property type="entry name" value="B3_DNA"/>
    <property type="match status" value="2"/>
</dbReference>
<sequence length="342" mass="39095">MHKTCEAVVNDEVKLQESLIKTSKKAERNEPFESVVHQISLDQSLIGLTSRETEKNEFPILVNHLNFLQESLIKSTLNETEGNEDDNVGDVHAENPLPSVFAKKHLENGNSVTQPIVLETISGDKWEVKYAKIKEGYYFVDGWFDFVKQNRLEKHDFVVFWLMSPPPGTIFKVFFYALNECLKEPLTGSNNDIRPVAPVDVEHRSDDSGARDGNKPCVVKETNADGSSSNRILFERNVSRTYLKYMRLTEDFERVTGIDCKVVKRVRLMNDDGKKSKVNITTWKRGPNSVPIPHLTGGWTEFLKDNNVEIGDVCVFNHVRRKLLHVHVKKGERGRRSNKSKQ</sequence>
<dbReference type="SMART" id="SM01019">
    <property type="entry name" value="B3"/>
    <property type="match status" value="2"/>
</dbReference>
<feature type="domain" description="TF-B3" evidence="7">
    <location>
        <begin position="231"/>
        <end position="332"/>
    </location>
</feature>
<comment type="subcellular location">
    <subcellularLocation>
        <location evidence="1">Nucleus</location>
    </subcellularLocation>
</comment>
<evidence type="ECO:0000259" key="7">
    <source>
        <dbReference type="PROSITE" id="PS50863"/>
    </source>
</evidence>
<dbReference type="Gene3D" id="2.40.330.10">
    <property type="entry name" value="DNA-binding pseudobarrel domain"/>
    <property type="match status" value="2"/>
</dbReference>
<organism evidence="8 9">
    <name type="scientific">Artemisia annua</name>
    <name type="common">Sweet wormwood</name>
    <dbReference type="NCBI Taxonomy" id="35608"/>
    <lineage>
        <taxon>Eukaryota</taxon>
        <taxon>Viridiplantae</taxon>
        <taxon>Streptophyta</taxon>
        <taxon>Embryophyta</taxon>
        <taxon>Tracheophyta</taxon>
        <taxon>Spermatophyta</taxon>
        <taxon>Magnoliopsida</taxon>
        <taxon>eudicotyledons</taxon>
        <taxon>Gunneridae</taxon>
        <taxon>Pentapetalae</taxon>
        <taxon>asterids</taxon>
        <taxon>campanulids</taxon>
        <taxon>Asterales</taxon>
        <taxon>Asteraceae</taxon>
        <taxon>Asteroideae</taxon>
        <taxon>Anthemideae</taxon>
        <taxon>Artemisiinae</taxon>
        <taxon>Artemisia</taxon>
    </lineage>
</organism>
<keyword evidence="9" id="KW-1185">Reference proteome</keyword>
<dbReference type="PROSITE" id="PS50863">
    <property type="entry name" value="B3"/>
    <property type="match status" value="2"/>
</dbReference>
<comment type="caution">
    <text evidence="8">The sequence shown here is derived from an EMBL/GenBank/DDBJ whole genome shotgun (WGS) entry which is preliminary data.</text>
</comment>